<sequence>MWSLTSLFKSQEGTMQNFFQKLFDCSSETNQVQREALVDLCLLGMYSDTLVSLAEQDFLEAQSARLPWESGTSFDLYLQTTIPKVRAIKNDPLKIKELIQDIDRRLGSDVFKSNAIYELETLLSTDGIIKIEGEFLTQVKEVMGI</sequence>
<gene>
    <name evidence="1" type="ORF">C7B77_05645</name>
</gene>
<evidence type="ECO:0000313" key="1">
    <source>
        <dbReference type="EMBL" id="PSB58199.1"/>
    </source>
</evidence>
<dbReference type="AlphaFoldDB" id="A0A2T1GKD4"/>
<dbReference type="EMBL" id="PVWO01000044">
    <property type="protein sequence ID" value="PSB58199.1"/>
    <property type="molecule type" value="Genomic_DNA"/>
</dbReference>
<dbReference type="Proteomes" id="UP000238937">
    <property type="component" value="Unassembled WGS sequence"/>
</dbReference>
<reference evidence="1 2" key="1">
    <citation type="submission" date="2018-03" db="EMBL/GenBank/DDBJ databases">
        <title>The ancient ancestry and fast evolution of plastids.</title>
        <authorList>
            <person name="Moore K.R."/>
            <person name="Magnabosco C."/>
            <person name="Momper L."/>
            <person name="Gold D.A."/>
            <person name="Bosak T."/>
            <person name="Fournier G.P."/>
        </authorList>
    </citation>
    <scope>NUCLEOTIDE SEQUENCE [LARGE SCALE GENOMIC DNA]</scope>
    <source>
        <strain evidence="1 2">CCALA 037</strain>
    </source>
</reference>
<accession>A0A2T1GKD4</accession>
<name>A0A2T1GKD4_9CYAN</name>
<evidence type="ECO:0000313" key="2">
    <source>
        <dbReference type="Proteomes" id="UP000238937"/>
    </source>
</evidence>
<proteinExistence type="predicted"/>
<protein>
    <submittedName>
        <fullName evidence="1">Uncharacterized protein</fullName>
    </submittedName>
</protein>
<comment type="caution">
    <text evidence="1">The sequence shown here is derived from an EMBL/GenBank/DDBJ whole genome shotgun (WGS) entry which is preliminary data.</text>
</comment>
<keyword evidence="2" id="KW-1185">Reference proteome</keyword>
<organism evidence="1 2">
    <name type="scientific">Chamaesiphon polymorphus CCALA 037</name>
    <dbReference type="NCBI Taxonomy" id="2107692"/>
    <lineage>
        <taxon>Bacteria</taxon>
        <taxon>Bacillati</taxon>
        <taxon>Cyanobacteriota</taxon>
        <taxon>Cyanophyceae</taxon>
        <taxon>Gomontiellales</taxon>
        <taxon>Chamaesiphonaceae</taxon>
        <taxon>Chamaesiphon</taxon>
    </lineage>
</organism>